<evidence type="ECO:0000256" key="1">
    <source>
        <dbReference type="SAM" id="MobiDB-lite"/>
    </source>
</evidence>
<evidence type="ECO:0000313" key="2">
    <source>
        <dbReference type="EMBL" id="GBG88102.1"/>
    </source>
</evidence>
<proteinExistence type="predicted"/>
<dbReference type="AlphaFoldDB" id="A0A388M0U0"/>
<evidence type="ECO:0000313" key="3">
    <source>
        <dbReference type="Proteomes" id="UP000265515"/>
    </source>
</evidence>
<name>A0A388M0U0_CHABU</name>
<feature type="compositionally biased region" description="Basic and acidic residues" evidence="1">
    <location>
        <begin position="124"/>
        <end position="151"/>
    </location>
</feature>
<comment type="caution">
    <text evidence="2">The sequence shown here is derived from an EMBL/GenBank/DDBJ whole genome shotgun (WGS) entry which is preliminary data.</text>
</comment>
<sequence length="193" mass="22376">MAGYGDCREQGGNYYDHGRSSCDRYSGDRDHRERQRGYGSDRRGPLTCFNYRESWHYVYQCPHPRRNTYSSKGATGDSRETSSPGRSERARLTQHSDVLESKVEEIGTSVAVVCQYVEIEQQKKAAKERRRAEKLEAGERAAAERAESELKKAHRAEKARKETERKEEIHKCFDIKMALRVGELRDEVRDDIR</sequence>
<feature type="compositionally biased region" description="Basic and acidic residues" evidence="1">
    <location>
        <begin position="16"/>
        <end position="44"/>
    </location>
</feature>
<feature type="region of interest" description="Disordered" evidence="1">
    <location>
        <begin position="62"/>
        <end position="97"/>
    </location>
</feature>
<reference evidence="2 3" key="1">
    <citation type="journal article" date="2018" name="Cell">
        <title>The Chara Genome: Secondary Complexity and Implications for Plant Terrestrialization.</title>
        <authorList>
            <person name="Nishiyama T."/>
            <person name="Sakayama H."/>
            <person name="Vries J.D."/>
            <person name="Buschmann H."/>
            <person name="Saint-Marcoux D."/>
            <person name="Ullrich K.K."/>
            <person name="Haas F.B."/>
            <person name="Vanderstraeten L."/>
            <person name="Becker D."/>
            <person name="Lang D."/>
            <person name="Vosolsobe S."/>
            <person name="Rombauts S."/>
            <person name="Wilhelmsson P.K.I."/>
            <person name="Janitza P."/>
            <person name="Kern R."/>
            <person name="Heyl A."/>
            <person name="Rumpler F."/>
            <person name="Villalobos L.I.A.C."/>
            <person name="Clay J.M."/>
            <person name="Skokan R."/>
            <person name="Toyoda A."/>
            <person name="Suzuki Y."/>
            <person name="Kagoshima H."/>
            <person name="Schijlen E."/>
            <person name="Tajeshwar N."/>
            <person name="Catarino B."/>
            <person name="Hetherington A.J."/>
            <person name="Saltykova A."/>
            <person name="Bonnot C."/>
            <person name="Breuninger H."/>
            <person name="Symeonidi A."/>
            <person name="Radhakrishnan G.V."/>
            <person name="Van Nieuwerburgh F."/>
            <person name="Deforce D."/>
            <person name="Chang C."/>
            <person name="Karol K.G."/>
            <person name="Hedrich R."/>
            <person name="Ulvskov P."/>
            <person name="Glockner G."/>
            <person name="Delwiche C.F."/>
            <person name="Petrasek J."/>
            <person name="Van de Peer Y."/>
            <person name="Friml J."/>
            <person name="Beilby M."/>
            <person name="Dolan L."/>
            <person name="Kohara Y."/>
            <person name="Sugano S."/>
            <person name="Fujiyama A."/>
            <person name="Delaux P.-M."/>
            <person name="Quint M."/>
            <person name="TheiBen G."/>
            <person name="Hagemann M."/>
            <person name="Harholt J."/>
            <person name="Dunand C."/>
            <person name="Zachgo S."/>
            <person name="Langdale J."/>
            <person name="Maumus F."/>
            <person name="Straeten D.V.D."/>
            <person name="Gould S.B."/>
            <person name="Rensing S.A."/>
        </authorList>
    </citation>
    <scope>NUCLEOTIDE SEQUENCE [LARGE SCALE GENOMIC DNA]</scope>
    <source>
        <strain evidence="2 3">S276</strain>
    </source>
</reference>
<dbReference type="EMBL" id="BFEA01000649">
    <property type="protein sequence ID" value="GBG88102.1"/>
    <property type="molecule type" value="Genomic_DNA"/>
</dbReference>
<protein>
    <submittedName>
        <fullName evidence="2">Uncharacterized protein</fullName>
    </submittedName>
</protein>
<feature type="region of interest" description="Disordered" evidence="1">
    <location>
        <begin position="1"/>
        <end position="45"/>
    </location>
</feature>
<dbReference type="Proteomes" id="UP000265515">
    <property type="component" value="Unassembled WGS sequence"/>
</dbReference>
<dbReference type="Gramene" id="GBG88102">
    <property type="protein sequence ID" value="GBG88102"/>
    <property type="gene ID" value="CBR_g46591"/>
</dbReference>
<keyword evidence="3" id="KW-1185">Reference proteome</keyword>
<organism evidence="2 3">
    <name type="scientific">Chara braunii</name>
    <name type="common">Braun's stonewort</name>
    <dbReference type="NCBI Taxonomy" id="69332"/>
    <lineage>
        <taxon>Eukaryota</taxon>
        <taxon>Viridiplantae</taxon>
        <taxon>Streptophyta</taxon>
        <taxon>Charophyceae</taxon>
        <taxon>Charales</taxon>
        <taxon>Characeae</taxon>
        <taxon>Chara</taxon>
    </lineage>
</organism>
<accession>A0A388M0U0</accession>
<gene>
    <name evidence="2" type="ORF">CBR_g46591</name>
</gene>
<feature type="region of interest" description="Disordered" evidence="1">
    <location>
        <begin position="124"/>
        <end position="167"/>
    </location>
</feature>